<dbReference type="GO" id="GO:0016787">
    <property type="term" value="F:hydrolase activity"/>
    <property type="evidence" value="ECO:0007669"/>
    <property type="project" value="UniProtKB-KW"/>
</dbReference>
<evidence type="ECO:0000256" key="2">
    <source>
        <dbReference type="ARBA" id="ARBA00022801"/>
    </source>
</evidence>
<dbReference type="Pfam" id="PF10135">
    <property type="entry name" value="Rod-binding"/>
    <property type="match status" value="1"/>
</dbReference>
<dbReference type="PANTHER" id="PTHR33308:SF9">
    <property type="entry name" value="PEPTIDOGLYCAN HYDROLASE FLGJ"/>
    <property type="match status" value="1"/>
</dbReference>
<dbReference type="EMBL" id="KF123630">
    <property type="protein sequence ID" value="AIA90935.1"/>
    <property type="molecule type" value="Genomic_DNA"/>
</dbReference>
<dbReference type="AlphaFoldDB" id="A0A060CD62"/>
<feature type="domain" description="Flagellar protein FlgJ N-terminal" evidence="4">
    <location>
        <begin position="3"/>
        <end position="36"/>
    </location>
</feature>
<evidence type="ECO:0000256" key="1">
    <source>
        <dbReference type="ARBA" id="ARBA00022795"/>
    </source>
</evidence>
<keyword evidence="2" id="KW-0378">Hydrolase</keyword>
<evidence type="ECO:0000256" key="3">
    <source>
        <dbReference type="SAM" id="MobiDB-lite"/>
    </source>
</evidence>
<organism evidence="5">
    <name type="scientific">uncultured Yersinia sp</name>
    <dbReference type="NCBI Taxonomy" id="454005"/>
    <lineage>
        <taxon>Bacteria</taxon>
        <taxon>Pseudomonadati</taxon>
        <taxon>Pseudomonadota</taxon>
        <taxon>Gammaproteobacteria</taxon>
        <taxon>Enterobacterales</taxon>
        <taxon>Yersiniaceae</taxon>
        <taxon>Yersinia</taxon>
        <taxon>environmental samples</taxon>
    </lineage>
</organism>
<protein>
    <submittedName>
        <fullName evidence="5">CAZy families GH73 protein</fullName>
    </submittedName>
</protein>
<feature type="compositionally biased region" description="Polar residues" evidence="3">
    <location>
        <begin position="38"/>
        <end position="53"/>
    </location>
</feature>
<dbReference type="InterPro" id="IPR051056">
    <property type="entry name" value="Glycosyl_Hydrolase_73"/>
</dbReference>
<reference evidence="5" key="1">
    <citation type="journal article" date="2013" name="Environ. Microbiol.">
        <title>Seasonally variable intestinal metagenomes of the red palm weevil (Rhynchophorus ferrugineus).</title>
        <authorList>
            <person name="Jia S."/>
            <person name="Zhang X."/>
            <person name="Zhang G."/>
            <person name="Yin A."/>
            <person name="Zhang S."/>
            <person name="Li F."/>
            <person name="Wang L."/>
            <person name="Zhao D."/>
            <person name="Yun Q."/>
            <person name="Tala"/>
            <person name="Wang J."/>
            <person name="Sun G."/>
            <person name="Baabdullah M."/>
            <person name="Yu X."/>
            <person name="Hu S."/>
            <person name="Al-Mssallem I.S."/>
            <person name="Yu J."/>
        </authorList>
    </citation>
    <scope>NUCLEOTIDE SEQUENCE</scope>
</reference>
<keyword evidence="1" id="KW-1005">Bacterial flagellum biogenesis</keyword>
<dbReference type="PANTHER" id="PTHR33308">
    <property type="entry name" value="PEPTIDOGLYCAN HYDROLASE FLGJ"/>
    <property type="match status" value="1"/>
</dbReference>
<feature type="non-terminal residue" evidence="5">
    <location>
        <position position="1"/>
    </location>
</feature>
<accession>A0A060CD62</accession>
<dbReference type="PRINTS" id="PR01002">
    <property type="entry name" value="FLGFLGJ"/>
</dbReference>
<sequence length="129" mass="13629">LNNAQSDMFTSMYDQQIAQDIAAKGKMGFAKLMVEQMTGQRSPENGGVTQSQPAPLALSPDVFAGRPMQQYAALSQDSQPSSPRPHAAVPEGGGFILRLLAPALAVARQSGIPHQLIIAQAALESAWGE</sequence>
<name>A0A060CD62_9GAMM</name>
<evidence type="ECO:0000313" key="5">
    <source>
        <dbReference type="EMBL" id="AIA90935.1"/>
    </source>
</evidence>
<proteinExistence type="predicted"/>
<dbReference type="InterPro" id="IPR019301">
    <property type="entry name" value="Flagellar_prot_FlgJ_N"/>
</dbReference>
<dbReference type="GO" id="GO:0044781">
    <property type="term" value="P:bacterial-type flagellum organization"/>
    <property type="evidence" value="ECO:0007669"/>
    <property type="project" value="UniProtKB-KW"/>
</dbReference>
<dbReference type="Gene3D" id="1.10.530.10">
    <property type="match status" value="1"/>
</dbReference>
<evidence type="ECO:0000259" key="4">
    <source>
        <dbReference type="Pfam" id="PF10135"/>
    </source>
</evidence>
<feature type="region of interest" description="Disordered" evidence="3">
    <location>
        <begin position="38"/>
        <end position="60"/>
    </location>
</feature>